<proteinExistence type="predicted"/>
<evidence type="ECO:0000313" key="2">
    <source>
        <dbReference type="Proteomes" id="UP000265520"/>
    </source>
</evidence>
<organism evidence="1 2">
    <name type="scientific">Trifolium medium</name>
    <dbReference type="NCBI Taxonomy" id="97028"/>
    <lineage>
        <taxon>Eukaryota</taxon>
        <taxon>Viridiplantae</taxon>
        <taxon>Streptophyta</taxon>
        <taxon>Embryophyta</taxon>
        <taxon>Tracheophyta</taxon>
        <taxon>Spermatophyta</taxon>
        <taxon>Magnoliopsida</taxon>
        <taxon>eudicotyledons</taxon>
        <taxon>Gunneridae</taxon>
        <taxon>Pentapetalae</taxon>
        <taxon>rosids</taxon>
        <taxon>fabids</taxon>
        <taxon>Fabales</taxon>
        <taxon>Fabaceae</taxon>
        <taxon>Papilionoideae</taxon>
        <taxon>50 kb inversion clade</taxon>
        <taxon>NPAAA clade</taxon>
        <taxon>Hologalegina</taxon>
        <taxon>IRL clade</taxon>
        <taxon>Trifolieae</taxon>
        <taxon>Trifolium</taxon>
    </lineage>
</organism>
<reference evidence="1 2" key="1">
    <citation type="journal article" date="2018" name="Front. Plant Sci.">
        <title>Red Clover (Trifolium pratense) and Zigzag Clover (T. medium) - A Picture of Genomic Similarities and Differences.</title>
        <authorList>
            <person name="Dluhosova J."/>
            <person name="Istvanek J."/>
            <person name="Nedelnik J."/>
            <person name="Repkova J."/>
        </authorList>
    </citation>
    <scope>NUCLEOTIDE SEQUENCE [LARGE SCALE GENOMIC DNA]</scope>
    <source>
        <strain evidence="2">cv. 10/8</strain>
        <tissue evidence="1">Leaf</tissue>
    </source>
</reference>
<dbReference type="Proteomes" id="UP000265520">
    <property type="component" value="Unassembled WGS sequence"/>
</dbReference>
<protein>
    <submittedName>
        <fullName evidence="1">Uncharacterized protein</fullName>
    </submittedName>
</protein>
<comment type="caution">
    <text evidence="1">The sequence shown here is derived from an EMBL/GenBank/DDBJ whole genome shotgun (WGS) entry which is preliminary data.</text>
</comment>
<accession>A0A392PJP0</accession>
<dbReference type="EMBL" id="LXQA010078945">
    <property type="protein sequence ID" value="MCI11125.1"/>
    <property type="molecule type" value="Genomic_DNA"/>
</dbReference>
<dbReference type="AlphaFoldDB" id="A0A392PJP0"/>
<evidence type="ECO:0000313" key="1">
    <source>
        <dbReference type="EMBL" id="MCI11125.1"/>
    </source>
</evidence>
<keyword evidence="2" id="KW-1185">Reference proteome</keyword>
<name>A0A392PJP0_9FABA</name>
<sequence>MCIRLDLLQSTVRAGVLWYISAGHQRPYELPDVEHAGNESCHPLTVSLDLLMDSGVSTHW</sequence>